<evidence type="ECO:0000313" key="4">
    <source>
        <dbReference type="RefSeq" id="XP_014473863.1"/>
    </source>
</evidence>
<feature type="region of interest" description="Disordered" evidence="2">
    <location>
        <begin position="648"/>
        <end position="752"/>
    </location>
</feature>
<protein>
    <submittedName>
        <fullName evidence="4">UV radiation resistance-associated gene protein</fullName>
    </submittedName>
</protein>
<dbReference type="CTD" id="7405"/>
<gene>
    <name evidence="4" type="primary">LOC106743999</name>
</gene>
<name>A0A6P3X6D5_DINQU</name>
<reference evidence="4" key="1">
    <citation type="submission" date="2025-08" db="UniProtKB">
        <authorList>
            <consortium name="RefSeq"/>
        </authorList>
    </citation>
    <scope>IDENTIFICATION</scope>
</reference>
<dbReference type="InterPro" id="IPR018791">
    <property type="entry name" value="UV_resistance/autophagy_Atg14"/>
</dbReference>
<dbReference type="GO" id="GO:0000149">
    <property type="term" value="F:SNARE binding"/>
    <property type="evidence" value="ECO:0007669"/>
    <property type="project" value="TreeGrafter"/>
</dbReference>
<feature type="compositionally biased region" description="Basic and acidic residues" evidence="2">
    <location>
        <begin position="679"/>
        <end position="688"/>
    </location>
</feature>
<dbReference type="KEGG" id="dqu:106743999"/>
<dbReference type="Proteomes" id="UP000515204">
    <property type="component" value="Unplaced"/>
</dbReference>
<dbReference type="OrthoDB" id="72772at2759"/>
<evidence type="ECO:0000256" key="2">
    <source>
        <dbReference type="SAM" id="MobiDB-lite"/>
    </source>
</evidence>
<evidence type="ECO:0000313" key="3">
    <source>
        <dbReference type="Proteomes" id="UP000515204"/>
    </source>
</evidence>
<dbReference type="Pfam" id="PF10186">
    <property type="entry name" value="ATG14"/>
    <property type="match status" value="1"/>
</dbReference>
<sequence length="894" mass="101620">MEFTETHNVVKDLDLTLQPRIVPRYKTWLPLATQQLRLRNLIQIIGHNLTGNVNGEVCWFYYTLHWTSMSSPLYTSEAIDNANPRWLSLEVPTLYATGYSTASEIILRVWKRSMAGDATTDVTFFSWGISFTGLAYIGPKLPANLETILRENSLILHFHGGYFAPVHCFITAPDLRRYLNMCMNGSEVKSSYTVNKLSSLRSKMQALKQQTESVQALRVRIASGDDFYTPKYPQTTLNRLLQPRKVNREKKAEIMRIRKELEMAKFRTKLLEQERARKMGEIRILNQLHSNIVEENQDHGSDLMERYRELNKDVERLNEWRQNHIDTRETYLQISSQLAHRRRQLISELSLIYPIRQEDTGKFRINDVHLPDSEELELSNDTQVAVALGFVAHTTQMIANFLNVPTRYPIIHYGSRSKIIDQITESLPDNDKQFPLFARSKDKLQFHYAVYLLNKNIAQLRWYCGLPTTDLRATLPNLATLINVKPNQAHLDHSKRTFSNSSLDTEVGNGKQHPPLTPPLQKIIFEKCHRASRSMSQLKTIKSTLGSSLDQGLDKPVQSPALGSQSKRICKSEESAIDNKALVLAKDRSSNSSNETLNSAILNNIDNITLKDNNFADISDKVVIESNIEIMIPTSVSKSRNVADSLESSVSARDRSSNSISSCEMALSSSQNDADEGSNDNHARRDGNDDNNIFPMEDGLRNVRDATRDSALRDGERNKERSSSNEAPQNCDTSSTTVSEQTNSVHEQSPFRETAIYSRERFAKSCLSLDDMCTYGESEQKQRTNSICSYPEECAKDTALREEHDESRSDKSNHSQLVEKWSQSIVNEPAPDTRSILSVPKPDNCLYDEAKSQCDIPTSSEYIDIIRRSSENVCARTEALANKKTSFKVMKPRL</sequence>
<dbReference type="GO" id="GO:0035493">
    <property type="term" value="P:SNARE complex assembly"/>
    <property type="evidence" value="ECO:0007669"/>
    <property type="project" value="TreeGrafter"/>
</dbReference>
<organism evidence="3 4">
    <name type="scientific">Dinoponera quadriceps</name>
    <name type="common">South American ant</name>
    <dbReference type="NCBI Taxonomy" id="609295"/>
    <lineage>
        <taxon>Eukaryota</taxon>
        <taxon>Metazoa</taxon>
        <taxon>Ecdysozoa</taxon>
        <taxon>Arthropoda</taxon>
        <taxon>Hexapoda</taxon>
        <taxon>Insecta</taxon>
        <taxon>Pterygota</taxon>
        <taxon>Neoptera</taxon>
        <taxon>Endopterygota</taxon>
        <taxon>Hymenoptera</taxon>
        <taxon>Apocrita</taxon>
        <taxon>Aculeata</taxon>
        <taxon>Formicoidea</taxon>
        <taxon>Formicidae</taxon>
        <taxon>Ponerinae</taxon>
        <taxon>Ponerini</taxon>
        <taxon>Dinoponera</taxon>
    </lineage>
</organism>
<feature type="compositionally biased region" description="Low complexity" evidence="2">
    <location>
        <begin position="648"/>
        <end position="662"/>
    </location>
</feature>
<dbReference type="PANTHER" id="PTHR15157">
    <property type="entry name" value="UV RADIATION RESISTANCE-ASSOCIATED GENE PROTEIN"/>
    <property type="match status" value="1"/>
</dbReference>
<dbReference type="GO" id="GO:0032991">
    <property type="term" value="C:protein-containing complex"/>
    <property type="evidence" value="ECO:0007669"/>
    <property type="project" value="UniProtKB-ARBA"/>
</dbReference>
<feature type="region of interest" description="Disordered" evidence="2">
    <location>
        <begin position="499"/>
        <end position="518"/>
    </location>
</feature>
<feature type="compositionally biased region" description="Basic and acidic residues" evidence="2">
    <location>
        <begin position="698"/>
        <end position="723"/>
    </location>
</feature>
<proteinExistence type="predicted"/>
<feature type="compositionally biased region" description="Polar residues" evidence="2">
    <location>
        <begin position="724"/>
        <end position="747"/>
    </location>
</feature>
<dbReference type="GO" id="GO:0005768">
    <property type="term" value="C:endosome"/>
    <property type="evidence" value="ECO:0007669"/>
    <property type="project" value="TreeGrafter"/>
</dbReference>
<dbReference type="PANTHER" id="PTHR15157:SF5">
    <property type="entry name" value="UV RADIATION RESISTANCE-ASSOCIATED GENE PROTEIN"/>
    <property type="match status" value="1"/>
</dbReference>
<dbReference type="GeneID" id="106743999"/>
<dbReference type="RefSeq" id="XP_014473863.1">
    <property type="nucleotide sequence ID" value="XM_014618377.1"/>
</dbReference>
<dbReference type="AlphaFoldDB" id="A0A6P3X6D5"/>
<dbReference type="GO" id="GO:0000323">
    <property type="term" value="C:lytic vacuole"/>
    <property type="evidence" value="ECO:0007669"/>
    <property type="project" value="TreeGrafter"/>
</dbReference>
<keyword evidence="1" id="KW-0175">Coiled coil</keyword>
<keyword evidence="3" id="KW-1185">Reference proteome</keyword>
<accession>A0A6P3X6D5</accession>
<evidence type="ECO:0000256" key="1">
    <source>
        <dbReference type="ARBA" id="ARBA00023054"/>
    </source>
</evidence>